<dbReference type="CDD" id="cd08041">
    <property type="entry name" value="OBF_kDNA_ligase_like"/>
    <property type="match status" value="1"/>
</dbReference>
<dbReference type="Proteomes" id="UP001139646">
    <property type="component" value="Unassembled WGS sequence"/>
</dbReference>
<accession>A0ABS9X4F7</accession>
<dbReference type="EC" id="6.5.1.1" evidence="9"/>
<dbReference type="PANTHER" id="PTHR47810">
    <property type="entry name" value="DNA LIGASE"/>
    <property type="match status" value="1"/>
</dbReference>
<dbReference type="EMBL" id="JAKKSL010000003">
    <property type="protein sequence ID" value="MCI2284955.1"/>
    <property type="molecule type" value="Genomic_DNA"/>
</dbReference>
<evidence type="ECO:0000256" key="2">
    <source>
        <dbReference type="ARBA" id="ARBA00022598"/>
    </source>
</evidence>
<evidence type="ECO:0000259" key="7">
    <source>
        <dbReference type="Pfam" id="PF01068"/>
    </source>
</evidence>
<comment type="cofactor">
    <cofactor evidence="1">
        <name>a divalent metal cation</name>
        <dbReference type="ChEBI" id="CHEBI:60240"/>
    </cofactor>
</comment>
<evidence type="ECO:0000256" key="1">
    <source>
        <dbReference type="ARBA" id="ARBA00001968"/>
    </source>
</evidence>
<reference evidence="9" key="1">
    <citation type="submission" date="2022-01" db="EMBL/GenBank/DDBJ databases">
        <title>Colwellia maritima, isolated from seawater.</title>
        <authorList>
            <person name="Kristyanto S."/>
            <person name="Jung J."/>
            <person name="Jeon C.O."/>
        </authorList>
    </citation>
    <scope>NUCLEOTIDE SEQUENCE</scope>
    <source>
        <strain evidence="9">MSW7</strain>
    </source>
</reference>
<keyword evidence="10" id="KW-1185">Reference proteome</keyword>
<proteinExistence type="predicted"/>
<name>A0ABS9X4F7_9GAMM</name>
<dbReference type="SUPFAM" id="SSF56091">
    <property type="entry name" value="DNA ligase/mRNA capping enzyme, catalytic domain"/>
    <property type="match status" value="1"/>
</dbReference>
<keyword evidence="3" id="KW-0235">DNA replication</keyword>
<evidence type="ECO:0000256" key="6">
    <source>
        <dbReference type="ARBA" id="ARBA00034003"/>
    </source>
</evidence>
<dbReference type="InterPro" id="IPR029319">
    <property type="entry name" value="DNA_ligase_OB"/>
</dbReference>
<evidence type="ECO:0000256" key="3">
    <source>
        <dbReference type="ARBA" id="ARBA00022705"/>
    </source>
</evidence>
<dbReference type="InterPro" id="IPR012310">
    <property type="entry name" value="DNA_ligase_ATP-dep_cent"/>
</dbReference>
<dbReference type="Gene3D" id="3.30.470.30">
    <property type="entry name" value="DNA ligase/mRNA capping enzyme"/>
    <property type="match status" value="1"/>
</dbReference>
<sequence>MQKSYLNKYFFSSYIFLGFLLLHSQIKAQPNAQIKPEIQHAKPYKIVDDINQYWISEKLDGIRGYWDGTQLLTRQGNTIHSPTWFTQDWPHNVMDGELWIARNQFQATLSCVKKLTIDEQCWRNVRFMIFDLPKHKGTFTQRITTMKRLIEQTDSTFLTMIRQFKLQSTQQLETTLNEVIAQQGEGLMLHLGSAFYHVGRTANIMKLKKYQDAEAAVIGYTNGKGKYLGMLGALTVKTPNGTIFNIGSGFTDEERVNPPPIGSIITYKFNGKTQAGIPRFARFYRIRNRKITK</sequence>
<comment type="catalytic activity">
    <reaction evidence="6">
        <text>ATP + (deoxyribonucleotide)n-3'-hydroxyl + 5'-phospho-(deoxyribonucleotide)m = (deoxyribonucleotide)n+m + AMP + diphosphate.</text>
        <dbReference type="EC" id="6.5.1.1"/>
    </reaction>
</comment>
<dbReference type="PANTHER" id="PTHR47810:SF1">
    <property type="entry name" value="DNA LIGASE B"/>
    <property type="match status" value="1"/>
</dbReference>
<organism evidence="9 10">
    <name type="scientific">Colwellia maritima</name>
    <dbReference type="NCBI Taxonomy" id="2912588"/>
    <lineage>
        <taxon>Bacteria</taxon>
        <taxon>Pseudomonadati</taxon>
        <taxon>Pseudomonadota</taxon>
        <taxon>Gammaproteobacteria</taxon>
        <taxon>Alteromonadales</taxon>
        <taxon>Colwelliaceae</taxon>
        <taxon>Colwellia</taxon>
    </lineage>
</organism>
<dbReference type="Gene3D" id="3.30.1490.70">
    <property type="match status" value="1"/>
</dbReference>
<gene>
    <name evidence="9" type="ORF">L3081_18110</name>
</gene>
<keyword evidence="2 9" id="KW-0436">Ligase</keyword>
<evidence type="ECO:0000313" key="9">
    <source>
        <dbReference type="EMBL" id="MCI2284955.1"/>
    </source>
</evidence>
<dbReference type="GO" id="GO:0003910">
    <property type="term" value="F:DNA ligase (ATP) activity"/>
    <property type="evidence" value="ECO:0007669"/>
    <property type="project" value="UniProtKB-EC"/>
</dbReference>
<keyword evidence="5" id="KW-0234">DNA repair</keyword>
<keyword evidence="4" id="KW-0227">DNA damage</keyword>
<dbReference type="RefSeq" id="WP_242287455.1">
    <property type="nucleotide sequence ID" value="NZ_JAKKSL010000003.1"/>
</dbReference>
<dbReference type="CDD" id="cd07896">
    <property type="entry name" value="Adenylation_kDNA_ligase_like"/>
    <property type="match status" value="1"/>
</dbReference>
<feature type="domain" description="ATP-dependent DNA ligase family profile" evidence="7">
    <location>
        <begin position="52"/>
        <end position="208"/>
    </location>
</feature>
<dbReference type="SUPFAM" id="SSF50249">
    <property type="entry name" value="Nucleic acid-binding proteins"/>
    <property type="match status" value="1"/>
</dbReference>
<dbReference type="Pfam" id="PF14743">
    <property type="entry name" value="DNA_ligase_OB_2"/>
    <property type="match status" value="1"/>
</dbReference>
<protein>
    <submittedName>
        <fullName evidence="9">DNA ligase</fullName>
        <ecNumber evidence="9">6.5.1.1</ecNumber>
    </submittedName>
</protein>
<feature type="domain" description="DNA ligase OB-like" evidence="8">
    <location>
        <begin position="223"/>
        <end position="287"/>
    </location>
</feature>
<evidence type="ECO:0000259" key="8">
    <source>
        <dbReference type="Pfam" id="PF14743"/>
    </source>
</evidence>
<evidence type="ECO:0000256" key="4">
    <source>
        <dbReference type="ARBA" id="ARBA00022763"/>
    </source>
</evidence>
<dbReference type="InterPro" id="IPR050326">
    <property type="entry name" value="NAD_dep_DNA_ligaseB"/>
</dbReference>
<comment type="caution">
    <text evidence="9">The sequence shown here is derived from an EMBL/GenBank/DDBJ whole genome shotgun (WGS) entry which is preliminary data.</text>
</comment>
<evidence type="ECO:0000313" key="10">
    <source>
        <dbReference type="Proteomes" id="UP001139646"/>
    </source>
</evidence>
<dbReference type="InterPro" id="IPR012340">
    <property type="entry name" value="NA-bd_OB-fold"/>
</dbReference>
<evidence type="ECO:0000256" key="5">
    <source>
        <dbReference type="ARBA" id="ARBA00023204"/>
    </source>
</evidence>
<dbReference type="NCBIfam" id="NF006592">
    <property type="entry name" value="PRK09125.1"/>
    <property type="match status" value="1"/>
</dbReference>
<dbReference type="Pfam" id="PF01068">
    <property type="entry name" value="DNA_ligase_A_M"/>
    <property type="match status" value="1"/>
</dbReference>
<dbReference type="Gene3D" id="2.40.50.140">
    <property type="entry name" value="Nucleic acid-binding proteins"/>
    <property type="match status" value="1"/>
</dbReference>